<reference evidence="3" key="1">
    <citation type="submission" date="2015-08" db="EMBL/GenBank/DDBJ databases">
        <title>Vibrio galatheae sp. nov., a novel member of the Vibrionaceae family isolated from the Solomon Islands.</title>
        <authorList>
            <person name="Giubergia S."/>
            <person name="Machado H."/>
            <person name="Mateiu R.V."/>
            <person name="Gram L."/>
        </authorList>
    </citation>
    <scope>NUCLEOTIDE SEQUENCE [LARGE SCALE GENOMIC DNA]</scope>
    <source>
        <strain evidence="3">DSM 19134</strain>
    </source>
</reference>
<proteinExistence type="predicted"/>
<organism evidence="2 3">
    <name type="scientific">Vibrio hepatarius</name>
    <dbReference type="NCBI Taxonomy" id="171383"/>
    <lineage>
        <taxon>Bacteria</taxon>
        <taxon>Pseudomonadati</taxon>
        <taxon>Pseudomonadota</taxon>
        <taxon>Gammaproteobacteria</taxon>
        <taxon>Vibrionales</taxon>
        <taxon>Vibrionaceae</taxon>
        <taxon>Vibrio</taxon>
        <taxon>Vibrio oreintalis group</taxon>
    </lineage>
</organism>
<protein>
    <submittedName>
        <fullName evidence="2">Polysaccharide biosynthesis protein GumN</fullName>
    </submittedName>
</protein>
<feature type="chain" id="PRO_5005600456" evidence="1">
    <location>
        <begin position="19"/>
        <end position="288"/>
    </location>
</feature>
<sequence>MYKSLLALLLFISTAINAEPLYWQAEKGGVTYLILGSVHVGDETMFPLPSTINDRLQTSDGLIIEADVRKTQGVVYPEITIQSKDVLSKEQQTRLNQIASQLSMNPEQLLNTAPWAAAIGIQMKQIESFGYRSDDGVDLRLIYKATTKNIPVFSLESLQFQIDLLTGQAEGGKEFLLSVLDEFEDAEIATHCLIDSWKAGDLNKLNEFATLTEMSPEFEDAFIYQRNKNWVNKLADPSWLPNPKGSYVMVVGTLHLVGEQNVLSLLQNKGFKVTQLSHSKSVDCHYQS</sequence>
<dbReference type="PATRIC" id="fig|171383.3.peg.2691"/>
<dbReference type="RefSeq" id="WP_053409571.1">
    <property type="nucleotide sequence ID" value="NZ_DAIPHI010000211.1"/>
</dbReference>
<accession>A0A0M0HZ51</accession>
<feature type="signal peptide" evidence="1">
    <location>
        <begin position="1"/>
        <end position="18"/>
    </location>
</feature>
<gene>
    <name evidence="2" type="ORF">AKJ31_13185</name>
</gene>
<dbReference type="Proteomes" id="UP000037530">
    <property type="component" value="Unassembled WGS sequence"/>
</dbReference>
<evidence type="ECO:0000313" key="3">
    <source>
        <dbReference type="Proteomes" id="UP000037530"/>
    </source>
</evidence>
<evidence type="ECO:0000313" key="2">
    <source>
        <dbReference type="EMBL" id="KOO07112.1"/>
    </source>
</evidence>
<dbReference type="Pfam" id="PF01963">
    <property type="entry name" value="TraB_PrgY_gumN"/>
    <property type="match status" value="1"/>
</dbReference>
<dbReference type="CDD" id="cd14789">
    <property type="entry name" value="Tiki"/>
    <property type="match status" value="1"/>
</dbReference>
<dbReference type="InterPro" id="IPR002816">
    <property type="entry name" value="TraB/PrgY/GumN_fam"/>
</dbReference>
<dbReference type="PANTHER" id="PTHR40590">
    <property type="entry name" value="CYTOPLASMIC PROTEIN-RELATED"/>
    <property type="match status" value="1"/>
</dbReference>
<keyword evidence="1" id="KW-0732">Signal</keyword>
<comment type="caution">
    <text evidence="2">The sequence shown here is derived from an EMBL/GenBank/DDBJ whole genome shotgun (WGS) entry which is preliminary data.</text>
</comment>
<evidence type="ECO:0000256" key="1">
    <source>
        <dbReference type="SAM" id="SignalP"/>
    </source>
</evidence>
<dbReference type="InterPro" id="IPR047111">
    <property type="entry name" value="YbaP-like"/>
</dbReference>
<dbReference type="AlphaFoldDB" id="A0A0M0HZ51"/>
<keyword evidence="3" id="KW-1185">Reference proteome</keyword>
<name>A0A0M0HZ51_9VIBR</name>
<dbReference type="OrthoDB" id="357294at2"/>
<dbReference type="EMBL" id="LHPI01000012">
    <property type="protein sequence ID" value="KOO07112.1"/>
    <property type="molecule type" value="Genomic_DNA"/>
</dbReference>
<dbReference type="PANTHER" id="PTHR40590:SF1">
    <property type="entry name" value="CYTOPLASMIC PROTEIN"/>
    <property type="match status" value="1"/>
</dbReference>